<keyword evidence="6 13" id="KW-0479">Metal-binding</keyword>
<comment type="function">
    <text evidence="13">CRISPR (clustered regularly interspaced short palindromic repeat) is an adaptive immune system that provides protection against mobile genetic elements (viruses, transposable elements and conjugative plasmids). CRISPR clusters contain sequences complementary to antecedent mobile elements and target invading nucleic acids. CRISPR clusters are transcribed and processed into CRISPR RNA (crRNA).</text>
</comment>
<evidence type="ECO:0000256" key="5">
    <source>
        <dbReference type="ARBA" id="ARBA00022722"/>
    </source>
</evidence>
<keyword evidence="10 13" id="KW-0411">Iron-sulfur</keyword>
<dbReference type="GO" id="GO:0046872">
    <property type="term" value="F:metal ion binding"/>
    <property type="evidence" value="ECO:0007669"/>
    <property type="project" value="UniProtKB-KW"/>
</dbReference>
<reference evidence="15 16" key="1">
    <citation type="submission" date="2012-09" db="EMBL/GenBank/DDBJ databases">
        <title>The Genome Sequence of Veillonella ratti ACS-216-V-COL6B.</title>
        <authorList>
            <consortium name="The Broad Institute Genome Sequencing Platform"/>
            <person name="Earl A."/>
            <person name="Ward D."/>
            <person name="Feldgarden M."/>
            <person name="Gevers D."/>
            <person name="Saerens B."/>
            <person name="Vaneechoutte M."/>
            <person name="Walker B."/>
            <person name="Young S.K."/>
            <person name="Zeng Q."/>
            <person name="Gargeya S."/>
            <person name="Fitzgerald M."/>
            <person name="Haas B."/>
            <person name="Abouelleil A."/>
            <person name="Alvarado L."/>
            <person name="Arachchi H.M."/>
            <person name="Berlin A."/>
            <person name="Chapman S.B."/>
            <person name="Goldberg J."/>
            <person name="Griggs A."/>
            <person name="Gujja S."/>
            <person name="Hansen M."/>
            <person name="Howarth C."/>
            <person name="Imamovic A."/>
            <person name="Larimer J."/>
            <person name="McCowen C."/>
            <person name="Montmayeur A."/>
            <person name="Murphy C."/>
            <person name="Neiman D."/>
            <person name="Pearson M."/>
            <person name="Priest M."/>
            <person name="Roberts A."/>
            <person name="Saif S."/>
            <person name="Shea T."/>
            <person name="Sisk P."/>
            <person name="Sykes S."/>
            <person name="Wortman J."/>
            <person name="Nusbaum C."/>
            <person name="Birren B."/>
        </authorList>
    </citation>
    <scope>NUCLEOTIDE SEQUENCE [LARGE SCALE GENOMIC DNA]</scope>
    <source>
        <strain evidence="15 16">ACS-216-V-Col6b</strain>
    </source>
</reference>
<dbReference type="STRING" id="883156.HMPREF9282_01048"/>
<dbReference type="Gene3D" id="3.90.320.10">
    <property type="match status" value="1"/>
</dbReference>
<evidence type="ECO:0000256" key="6">
    <source>
        <dbReference type="ARBA" id="ARBA00022723"/>
    </source>
</evidence>
<dbReference type="RefSeq" id="WP_006555935.1">
    <property type="nucleotide sequence ID" value="NZ_JH992937.1"/>
</dbReference>
<comment type="cofactor">
    <cofactor evidence="13">
        <name>Mg(2+)</name>
        <dbReference type="ChEBI" id="CHEBI:18420"/>
    </cofactor>
    <cofactor evidence="13">
        <name>Mn(2+)</name>
        <dbReference type="ChEBI" id="CHEBI:29035"/>
    </cofactor>
    <text evidence="13">Mg(2+) or Mn(2+) required for ssDNA cleavage activity.</text>
</comment>
<name>K9D5H4_9FIRM</name>
<keyword evidence="8 13" id="KW-0269">Exonuclease</keyword>
<dbReference type="PANTHER" id="PTHR36531:SF6">
    <property type="entry name" value="DNA REPLICATION ATP-DEPENDENT HELICASE_NUCLEASE DNA2"/>
    <property type="match status" value="1"/>
</dbReference>
<dbReference type="InterPro" id="IPR011604">
    <property type="entry name" value="PDDEXK-like_dom_sf"/>
</dbReference>
<evidence type="ECO:0000313" key="16">
    <source>
        <dbReference type="Proteomes" id="UP000009891"/>
    </source>
</evidence>
<dbReference type="NCBIfam" id="TIGR00372">
    <property type="entry name" value="cas4"/>
    <property type="match status" value="1"/>
</dbReference>
<dbReference type="OrthoDB" id="9781776at2"/>
<dbReference type="InterPro" id="IPR051827">
    <property type="entry name" value="Cas4_exonuclease"/>
</dbReference>
<dbReference type="EMBL" id="AHAF01000005">
    <property type="protein sequence ID" value="EKU78431.1"/>
    <property type="molecule type" value="Genomic_DNA"/>
</dbReference>
<keyword evidence="5 13" id="KW-0540">Nuclease</keyword>
<protein>
    <recommendedName>
        <fullName evidence="4 13">CRISPR-associated exonuclease Cas4</fullName>
        <ecNumber evidence="3 13">3.1.12.1</ecNumber>
    </recommendedName>
</protein>
<feature type="domain" description="DUF83" evidence="14">
    <location>
        <begin position="11"/>
        <end position="198"/>
    </location>
</feature>
<keyword evidence="9 13" id="KW-0408">Iron</keyword>
<evidence type="ECO:0000256" key="9">
    <source>
        <dbReference type="ARBA" id="ARBA00023004"/>
    </source>
</evidence>
<dbReference type="GO" id="GO:0051607">
    <property type="term" value="P:defense response to virus"/>
    <property type="evidence" value="ECO:0007669"/>
    <property type="project" value="UniProtKB-KW"/>
</dbReference>
<keyword evidence="11 13" id="KW-0051">Antiviral defense</keyword>
<evidence type="ECO:0000256" key="13">
    <source>
        <dbReference type="RuleBase" id="RU365022"/>
    </source>
</evidence>
<dbReference type="EC" id="3.1.12.1" evidence="3 13"/>
<evidence type="ECO:0000256" key="4">
    <source>
        <dbReference type="ARBA" id="ARBA00020049"/>
    </source>
</evidence>
<evidence type="ECO:0000256" key="12">
    <source>
        <dbReference type="ARBA" id="ARBA00023211"/>
    </source>
</evidence>
<organism evidence="15 16">
    <name type="scientific">Veillonella seminalis ACS-216-V-Col6b</name>
    <dbReference type="NCBI Taxonomy" id="883156"/>
    <lineage>
        <taxon>Bacteria</taxon>
        <taxon>Bacillati</taxon>
        <taxon>Bacillota</taxon>
        <taxon>Negativicutes</taxon>
        <taxon>Veillonellales</taxon>
        <taxon>Veillonellaceae</taxon>
        <taxon>Veillonella</taxon>
    </lineage>
</organism>
<dbReference type="PATRIC" id="fig|883156.3.peg.1028"/>
<keyword evidence="7 13" id="KW-0378">Hydrolase</keyword>
<comment type="cofactor">
    <cofactor evidence="1">
        <name>[4Fe-4S] cluster</name>
        <dbReference type="ChEBI" id="CHEBI:49883"/>
    </cofactor>
</comment>
<evidence type="ECO:0000256" key="2">
    <source>
        <dbReference type="ARBA" id="ARBA00009189"/>
    </source>
</evidence>
<dbReference type="PANTHER" id="PTHR36531">
    <property type="entry name" value="CRISPR-ASSOCIATED EXONUCLEASE CAS4"/>
    <property type="match status" value="1"/>
</dbReference>
<evidence type="ECO:0000256" key="1">
    <source>
        <dbReference type="ARBA" id="ARBA00001966"/>
    </source>
</evidence>
<evidence type="ECO:0000259" key="14">
    <source>
        <dbReference type="Pfam" id="PF01930"/>
    </source>
</evidence>
<dbReference type="Pfam" id="PF01930">
    <property type="entry name" value="Cas_Cas4"/>
    <property type="match status" value="1"/>
</dbReference>
<dbReference type="GO" id="GO:0004527">
    <property type="term" value="F:exonuclease activity"/>
    <property type="evidence" value="ECO:0007669"/>
    <property type="project" value="UniProtKB-KW"/>
</dbReference>
<evidence type="ECO:0000256" key="11">
    <source>
        <dbReference type="ARBA" id="ARBA00023118"/>
    </source>
</evidence>
<dbReference type="HOGENOM" id="CLU_102055_1_1_9"/>
<accession>K9D5H4</accession>
<comment type="caution">
    <text evidence="15">The sequence shown here is derived from an EMBL/GenBank/DDBJ whole genome shotgun (WGS) entry which is preliminary data.</text>
</comment>
<comment type="similarity">
    <text evidence="2 13">Belongs to the CRISPR-associated exonuclease Cas4 family.</text>
</comment>
<evidence type="ECO:0000256" key="7">
    <source>
        <dbReference type="ARBA" id="ARBA00022801"/>
    </source>
</evidence>
<dbReference type="GO" id="GO:0051536">
    <property type="term" value="F:iron-sulfur cluster binding"/>
    <property type="evidence" value="ECO:0007669"/>
    <property type="project" value="UniProtKB-KW"/>
</dbReference>
<evidence type="ECO:0000256" key="3">
    <source>
        <dbReference type="ARBA" id="ARBA00012768"/>
    </source>
</evidence>
<sequence length="217" mass="25569">MIQEDDYLQIAGIQHFVFCRRQWALIHIEQLWGENYFTIDGSIKHETVDTGSGDEKIGNKRILRSLPVISHRLTIRGVCDAVELIEDENGEYFTKYGKKYRVMPVEYKRGKSKEDLQDWLQVVAQALCLEEMLGVVIEQGALFYHETRRREIVPITFELRQILEDTVKEMNQYYAKQYTPKVKVTKRCKSCSLNDVCLPELMKLKSAREYVQRRLQE</sequence>
<gene>
    <name evidence="15" type="ORF">HMPREF9282_01048</name>
</gene>
<evidence type="ECO:0000313" key="15">
    <source>
        <dbReference type="EMBL" id="EKU78431.1"/>
    </source>
</evidence>
<proteinExistence type="inferred from homology"/>
<keyword evidence="12 13" id="KW-0464">Manganese</keyword>
<evidence type="ECO:0000256" key="8">
    <source>
        <dbReference type="ARBA" id="ARBA00022839"/>
    </source>
</evidence>
<dbReference type="InterPro" id="IPR013343">
    <property type="entry name" value="CRISPR-assoc_prot_Cas4"/>
</dbReference>
<dbReference type="InterPro" id="IPR022765">
    <property type="entry name" value="Dna2/Cas4_DUF83"/>
</dbReference>
<dbReference type="Proteomes" id="UP000009891">
    <property type="component" value="Unassembled WGS sequence"/>
</dbReference>
<keyword evidence="16" id="KW-1185">Reference proteome</keyword>
<comment type="cofactor">
    <cofactor evidence="13">
        <name>iron-sulfur cluster</name>
        <dbReference type="ChEBI" id="CHEBI:30408"/>
    </cofactor>
</comment>
<dbReference type="eggNOG" id="COG1468">
    <property type="taxonomic scope" value="Bacteria"/>
</dbReference>
<dbReference type="AlphaFoldDB" id="K9D5H4"/>
<evidence type="ECO:0000256" key="10">
    <source>
        <dbReference type="ARBA" id="ARBA00023014"/>
    </source>
</evidence>